<proteinExistence type="predicted"/>
<protein>
    <submittedName>
        <fullName evidence="2">Uncharacterized protein</fullName>
    </submittedName>
</protein>
<dbReference type="Proteomes" id="UP000580250">
    <property type="component" value="Unassembled WGS sequence"/>
</dbReference>
<reference evidence="2 3" key="1">
    <citation type="submission" date="2020-08" db="EMBL/GenBank/DDBJ databases">
        <authorList>
            <person name="Koutsovoulos G."/>
            <person name="Danchin GJ E."/>
        </authorList>
    </citation>
    <scope>NUCLEOTIDE SEQUENCE [LARGE SCALE GENOMIC DNA]</scope>
</reference>
<comment type="caution">
    <text evidence="2">The sequence shown here is derived from an EMBL/GenBank/DDBJ whole genome shotgun (WGS) entry which is preliminary data.</text>
</comment>
<feature type="coiled-coil region" evidence="1">
    <location>
        <begin position="63"/>
        <end position="104"/>
    </location>
</feature>
<sequence length="503" mass="59125">MNKKEQNPLGDWRLHWGGNYGNINNYYSNKTENESNSSTIAEDKEEESLKDSCVSCCLSQNIIESLMQRIEKLENVVYEFTKDKKEKFQNIEQQNNENKDKTANLEKIFYQKDIKINLLESEIKKQISDLQSNLYKYLFEFQIEINQLKKDNETNIKIIKQKNKEKYQQLESENTNKISYLEEIIHQKDVKITSLEKDNKQTNNLIQSLEKKIKQNENEYLNKINVLEENIQQMEGKLLEIKNKMDSKSYETMDNLNKKIVKLTEVQEDLISYVASNRTKYIQIKNKWKNIDARRKCCDDNCINTETPSRLCKNGNGFIDIIDDTNIIYNYNYDPMTGKDNTAWIDAENRFNKPKDNCFFASLFYYEITLTTEKILEYTCFGFRNTEGYIVLADGYIDYLSPLNAKEIRYKIPSFSSNCGDIFGFGLVFPSTKMLEKRPYVFFTQNGKQIGKAISLKEEDGECFYLYAVLNCCSIEANFGNDLEARPFCYDISKHLFAEEFFN</sequence>
<dbReference type="InterPro" id="IPR043136">
    <property type="entry name" value="B30.2/SPRY_sf"/>
</dbReference>
<name>A0A6V7TUV7_MELEN</name>
<dbReference type="Gene3D" id="2.60.120.920">
    <property type="match status" value="1"/>
</dbReference>
<gene>
    <name evidence="2" type="ORF">MENT_LOCUS4815</name>
</gene>
<feature type="coiled-coil region" evidence="1">
    <location>
        <begin position="192"/>
        <end position="244"/>
    </location>
</feature>
<keyword evidence="1" id="KW-0175">Coiled coil</keyword>
<dbReference type="EMBL" id="CAJEWN010000017">
    <property type="protein sequence ID" value="CAD2135709.1"/>
    <property type="molecule type" value="Genomic_DNA"/>
</dbReference>
<dbReference type="OrthoDB" id="292319at2759"/>
<accession>A0A6V7TUV7</accession>
<evidence type="ECO:0000313" key="3">
    <source>
        <dbReference type="Proteomes" id="UP000580250"/>
    </source>
</evidence>
<dbReference type="AlphaFoldDB" id="A0A6V7TUV7"/>
<evidence type="ECO:0000313" key="2">
    <source>
        <dbReference type="EMBL" id="CAD2135709.1"/>
    </source>
</evidence>
<evidence type="ECO:0000256" key="1">
    <source>
        <dbReference type="SAM" id="Coils"/>
    </source>
</evidence>
<organism evidence="2 3">
    <name type="scientific">Meloidogyne enterolobii</name>
    <name type="common">Root-knot nematode worm</name>
    <name type="synonym">Meloidogyne mayaguensis</name>
    <dbReference type="NCBI Taxonomy" id="390850"/>
    <lineage>
        <taxon>Eukaryota</taxon>
        <taxon>Metazoa</taxon>
        <taxon>Ecdysozoa</taxon>
        <taxon>Nematoda</taxon>
        <taxon>Chromadorea</taxon>
        <taxon>Rhabditida</taxon>
        <taxon>Tylenchina</taxon>
        <taxon>Tylenchomorpha</taxon>
        <taxon>Tylenchoidea</taxon>
        <taxon>Meloidogynidae</taxon>
        <taxon>Meloidogyninae</taxon>
        <taxon>Meloidogyne</taxon>
    </lineage>
</organism>